<dbReference type="AlphaFoldDB" id="A0AAV2GQC4"/>
<proteinExistence type="predicted"/>
<dbReference type="Proteomes" id="UP001497516">
    <property type="component" value="Chromosome 9"/>
</dbReference>
<organism evidence="1 2">
    <name type="scientific">Linum trigynum</name>
    <dbReference type="NCBI Taxonomy" id="586398"/>
    <lineage>
        <taxon>Eukaryota</taxon>
        <taxon>Viridiplantae</taxon>
        <taxon>Streptophyta</taxon>
        <taxon>Embryophyta</taxon>
        <taxon>Tracheophyta</taxon>
        <taxon>Spermatophyta</taxon>
        <taxon>Magnoliopsida</taxon>
        <taxon>eudicotyledons</taxon>
        <taxon>Gunneridae</taxon>
        <taxon>Pentapetalae</taxon>
        <taxon>rosids</taxon>
        <taxon>fabids</taxon>
        <taxon>Malpighiales</taxon>
        <taxon>Linaceae</taxon>
        <taxon>Linum</taxon>
    </lineage>
</organism>
<name>A0AAV2GQC4_9ROSI</name>
<sequence length="88" mass="10354">METSLDHNETRELEAAGRKMPNTHRLCLWMQISHPQATNRLRYPALKLDQCRRGRRSRMPPTRKAPTSRSRLMMLVTARRAERRSGVK</sequence>
<reference evidence="1 2" key="1">
    <citation type="submission" date="2024-04" db="EMBL/GenBank/DDBJ databases">
        <authorList>
            <person name="Fracassetti M."/>
        </authorList>
    </citation>
    <scope>NUCLEOTIDE SEQUENCE [LARGE SCALE GENOMIC DNA]</scope>
</reference>
<keyword evidence="2" id="KW-1185">Reference proteome</keyword>
<accession>A0AAV2GQC4</accession>
<evidence type="ECO:0000313" key="2">
    <source>
        <dbReference type="Proteomes" id="UP001497516"/>
    </source>
</evidence>
<gene>
    <name evidence="1" type="ORF">LTRI10_LOCUS52139</name>
</gene>
<protein>
    <submittedName>
        <fullName evidence="1">Uncharacterized protein</fullName>
    </submittedName>
</protein>
<evidence type="ECO:0000313" key="1">
    <source>
        <dbReference type="EMBL" id="CAL1412879.1"/>
    </source>
</evidence>
<dbReference type="EMBL" id="OZ034822">
    <property type="protein sequence ID" value="CAL1412879.1"/>
    <property type="molecule type" value="Genomic_DNA"/>
</dbReference>